<dbReference type="Proteomes" id="UP001175271">
    <property type="component" value="Unassembled WGS sequence"/>
</dbReference>
<evidence type="ECO:0000313" key="3">
    <source>
        <dbReference type="Proteomes" id="UP001175271"/>
    </source>
</evidence>
<proteinExistence type="predicted"/>
<feature type="domain" description="CHK kinase-like" evidence="1">
    <location>
        <begin position="130"/>
        <end position="318"/>
    </location>
</feature>
<dbReference type="PANTHER" id="PTHR23020:SF41">
    <property type="entry name" value="AMINOGLYCOSIDE PHOSPHOTRANSFERASE DOMAIN-CONTAINING PROTEIN"/>
    <property type="match status" value="1"/>
</dbReference>
<dbReference type="SMART" id="SM00587">
    <property type="entry name" value="CHK"/>
    <property type="match status" value="1"/>
</dbReference>
<gene>
    <name evidence="2" type="ORF">QR680_004520</name>
</gene>
<accession>A0AA39LU44</accession>
<dbReference type="SUPFAM" id="SSF56112">
    <property type="entry name" value="Protein kinase-like (PK-like)"/>
    <property type="match status" value="1"/>
</dbReference>
<reference evidence="2" key="1">
    <citation type="submission" date="2023-06" db="EMBL/GenBank/DDBJ databases">
        <title>Genomic analysis of the entomopathogenic nematode Steinernema hermaphroditum.</title>
        <authorList>
            <person name="Schwarz E.M."/>
            <person name="Heppert J.K."/>
            <person name="Baniya A."/>
            <person name="Schwartz H.T."/>
            <person name="Tan C.-H."/>
            <person name="Antoshechkin I."/>
            <person name="Sternberg P.W."/>
            <person name="Goodrich-Blair H."/>
            <person name="Dillman A.R."/>
        </authorList>
    </citation>
    <scope>NUCLEOTIDE SEQUENCE</scope>
    <source>
        <strain evidence="2">PS9179</strain>
        <tissue evidence="2">Whole animal</tissue>
    </source>
</reference>
<keyword evidence="3" id="KW-1185">Reference proteome</keyword>
<dbReference type="EMBL" id="JAUCMV010000003">
    <property type="protein sequence ID" value="KAK0409400.1"/>
    <property type="molecule type" value="Genomic_DNA"/>
</dbReference>
<evidence type="ECO:0000259" key="1">
    <source>
        <dbReference type="SMART" id="SM00587"/>
    </source>
</evidence>
<dbReference type="Gene3D" id="3.90.1200.10">
    <property type="match status" value="1"/>
</dbReference>
<name>A0AA39LU44_9BILA</name>
<dbReference type="InterPro" id="IPR011009">
    <property type="entry name" value="Kinase-like_dom_sf"/>
</dbReference>
<dbReference type="AlphaFoldDB" id="A0AA39LU44"/>
<sequence length="396" mass="44398">MTKTGSTEWLVDVLKSGSSKLGALLKEQDVIKDDVSDIGAGKGMLSNVFNHVLHLSNGETHSVVVKIPGGYLGESQENGHGVDATNTFATRAHNRECELFNDFPQLFEYFPTPFVYLAVPHGDAKREAVIVLESLVGVAGVGSIVDGFNSHQVYNIAKDMARFQSYFLTMEDQSWVDKYPMNIIDEETDLALFKTHFDLLKDFDDGSLAPLVTELSPILFNLKMWRYTTYAAHKHLGIPAVMCNGDTWINNILWKLNADDSLSNHVGAYIDWQLAHAGCLTIDLVCILCFCVKASFQRHEQYKVLRCFYDDLVEEVAKKGGKVEFSFEQVKKCYEANFVGIIARDLGMQAVNIEHIGADVDEWTQKARKSELTTRSRLLLEQTAIFVKGLPKELLE</sequence>
<dbReference type="PANTHER" id="PTHR23020">
    <property type="entry name" value="UNCHARACTERIZED NUCLEAR HORMONE RECEPTOR-RELATED"/>
    <property type="match status" value="1"/>
</dbReference>
<comment type="caution">
    <text evidence="2">The sequence shown here is derived from an EMBL/GenBank/DDBJ whole genome shotgun (WGS) entry which is preliminary data.</text>
</comment>
<dbReference type="InterPro" id="IPR015897">
    <property type="entry name" value="CHK_kinase-like"/>
</dbReference>
<dbReference type="InterPro" id="IPR012877">
    <property type="entry name" value="Dhs-27"/>
</dbReference>
<dbReference type="Pfam" id="PF07914">
    <property type="entry name" value="DUF1679"/>
    <property type="match status" value="1"/>
</dbReference>
<dbReference type="InterPro" id="IPR052961">
    <property type="entry name" value="Oxido-Kinase-like_Enzymes"/>
</dbReference>
<evidence type="ECO:0000313" key="2">
    <source>
        <dbReference type="EMBL" id="KAK0409400.1"/>
    </source>
</evidence>
<protein>
    <recommendedName>
        <fullName evidence="1">CHK kinase-like domain-containing protein</fullName>
    </recommendedName>
</protein>
<organism evidence="2 3">
    <name type="scientific">Steinernema hermaphroditum</name>
    <dbReference type="NCBI Taxonomy" id="289476"/>
    <lineage>
        <taxon>Eukaryota</taxon>
        <taxon>Metazoa</taxon>
        <taxon>Ecdysozoa</taxon>
        <taxon>Nematoda</taxon>
        <taxon>Chromadorea</taxon>
        <taxon>Rhabditida</taxon>
        <taxon>Tylenchina</taxon>
        <taxon>Panagrolaimomorpha</taxon>
        <taxon>Strongyloidoidea</taxon>
        <taxon>Steinernematidae</taxon>
        <taxon>Steinernema</taxon>
    </lineage>
</organism>